<protein>
    <submittedName>
        <fullName evidence="1">Uncharacterized protein</fullName>
    </submittedName>
</protein>
<proteinExistence type="predicted"/>
<reference evidence="2" key="1">
    <citation type="submission" date="2019-09" db="EMBL/GenBank/DDBJ databases">
        <title>Complete genome sequencing of four Arcobacter species reveals a diverse suite of mobile elements.</title>
        <authorList>
            <person name="On S.L.W."/>
            <person name="Miller W.G."/>
            <person name="Biggs P."/>
            <person name="Cornelius A."/>
            <person name="Vandamme P."/>
        </authorList>
    </citation>
    <scope>NUCLEOTIDE SEQUENCE [LARGE SCALE GENOMIC DNA]</scope>
    <source>
        <strain evidence="2">LMG 26638</strain>
    </source>
</reference>
<organism evidence="1 2">
    <name type="scientific">Malaciobacter pacificus</name>
    <dbReference type="NCBI Taxonomy" id="1080223"/>
    <lineage>
        <taxon>Bacteria</taxon>
        <taxon>Pseudomonadati</taxon>
        <taxon>Campylobacterota</taxon>
        <taxon>Epsilonproteobacteria</taxon>
        <taxon>Campylobacterales</taxon>
        <taxon>Arcobacteraceae</taxon>
        <taxon>Malaciobacter</taxon>
    </lineage>
</organism>
<dbReference type="AlphaFoldDB" id="A0A5C2HBJ9"/>
<dbReference type="OrthoDB" id="5347842at2"/>
<dbReference type="EMBL" id="CP035928">
    <property type="protein sequence ID" value="QEP34895.1"/>
    <property type="molecule type" value="Genomic_DNA"/>
</dbReference>
<dbReference type="RefSeq" id="WP_130233811.1">
    <property type="nucleotide sequence ID" value="NZ_BMEF01000036.1"/>
</dbReference>
<name>A0A5C2HBJ9_9BACT</name>
<reference evidence="1 2" key="2">
    <citation type="submission" date="2019-09" db="EMBL/GenBank/DDBJ databases">
        <title>Complete genome sequencing of four Arcobacter species reveals a diverse suite of mobile elements.</title>
        <authorList>
            <person name="Miller W.G."/>
            <person name="Yee E."/>
            <person name="Bono J.L."/>
        </authorList>
    </citation>
    <scope>NUCLEOTIDE SEQUENCE [LARGE SCALE GENOMIC DNA]</scope>
    <source>
        <strain evidence="1 2">LMG 26638</strain>
    </source>
</reference>
<accession>A0A5C2HBJ9</accession>
<keyword evidence="2" id="KW-1185">Reference proteome</keyword>
<evidence type="ECO:0000313" key="1">
    <source>
        <dbReference type="EMBL" id="QEP34895.1"/>
    </source>
</evidence>
<sequence>MNKSMTKLTPSFKYKIKRRANKVGIDLQNLYKVAHINKKDVIRLLNSDFISKDSIEKIAEILGLNFYGKEIKSIKQLRKDRARSKAIRVVSMVQDTSSLEEQGLESMAIKRMIVRTEKEFLKGPYNSRLWK</sequence>
<reference evidence="1 2" key="3">
    <citation type="submission" date="2019-09" db="EMBL/GenBank/DDBJ databases">
        <title>Taxonomic note: a critical rebuttal of the proposed division of the genus Arcobacter into six genera, emended descriptions of Arcobacter anaerophilus and the genus Arcobacter, and an assessment of genus-level boundaries for Epsilonproteobacteria using in silico genomic comparator tools.</title>
        <authorList>
            <person name="On S.L.W."/>
            <person name="Miller W.G."/>
            <person name="Biggs P."/>
            <person name="Cornelius A."/>
            <person name="Vandamme P."/>
        </authorList>
    </citation>
    <scope>NUCLEOTIDE SEQUENCE [LARGE SCALE GENOMIC DNA]</scope>
    <source>
        <strain evidence="1 2">LMG 26638</strain>
    </source>
</reference>
<gene>
    <name evidence="1" type="ORF">APAC_1814</name>
</gene>
<dbReference type="KEGG" id="apai:APAC_1814"/>
<evidence type="ECO:0000313" key="2">
    <source>
        <dbReference type="Proteomes" id="UP000322726"/>
    </source>
</evidence>
<dbReference type="Proteomes" id="UP000322726">
    <property type="component" value="Chromosome"/>
</dbReference>